<evidence type="ECO:0000256" key="6">
    <source>
        <dbReference type="ARBA" id="ARBA00023212"/>
    </source>
</evidence>
<feature type="region of interest" description="Disordered" evidence="10">
    <location>
        <begin position="778"/>
        <end position="802"/>
    </location>
</feature>
<gene>
    <name evidence="12" type="ORF">KXQ929_LOCUS37437</name>
</gene>
<dbReference type="GO" id="GO:1902018">
    <property type="term" value="P:negative regulation of cilium assembly"/>
    <property type="evidence" value="ECO:0007669"/>
    <property type="project" value="TreeGrafter"/>
</dbReference>
<protein>
    <recommendedName>
        <fullName evidence="8">Centrosomal protein of 97 kDa</fullName>
    </recommendedName>
    <alternativeName>
        <fullName evidence="9">Leucine-rich repeat and IQ domain-containing protein 2</fullName>
    </alternativeName>
</protein>
<sequence length="1051" mass="120066">MQVAQHRAVPIRQEQTTIHWPTEAMSPRSTTTVPNRIYQPLNFSIDDRLSEQHLTRLDLCSKNLKKIEKLQNNISFNVVLLDHNDISKVEHLDVLTHLIQLSISHNRLIDIRLISRLKTLQKLNLSHNSLDSIDCLRTLQNLVMLNIAGNNIQNINALNACHSLQSLDASDNAIRQIEDLTHITSLKYLNLHKNLIDTLSSAPRYWPKSLHTIVISDNEIKDLTEIYHLTSFIDLNTLYIHDNPCLFVINDRHGYHQPFDYRPYILNWCLSVQNLDGTFITRKESLKAEWLLSQGKGRSFRPGDHYELIQYLIKVCGTDADERDDLHLSRIMFQQDLYRHHSDAEETSMKTSDTMKDANETLSKDQQTKLQQSLLISESEFLKVSPASSVSTINEPITISEHRKSSIPNSESQLRTPSPRYIRSISHNDEQISDYSAHNRYSDYDNRPIKPLDKNMLQSKLNQYPIENHSHDDTSVSRARATTNPQQPKRTSTHLAYNANRYSPKTTARGPVVSTAMQVHMRPNTNKNLSTQQQDRKKRHTIAADTFHLGNHIQRKTSPVKARHEQRIISNENKNITDDDDDELQLKSAPVNALLSTQNTIANRENTNDLRKLTTSIETVRTSVLQAYLNLHERFTKTTELQTSALTTLWKKFESQNVTHQRETDKLLEENRLLNQRLRDLESRLNIKSNILHPPLRAHISKRDTKSFFLHWIPNPLNEQFTILGYRIYIDEVLKGCVDSGKFETVIDCIRDEGEYKIKLRAYNDSGESEDSNIVIARFRRQQPRTPRSNSESSETNIIHRTQSDLMVDNITHSALRQTQSQENLFVDGTKQPIIMNKQQERIEVNRSMLSGGFPLLTQQQTEPLITPDKETKTSEELISPITTNSSYSSDNMINRKPRVSPTSSPSHSEKITTNGTLSPTSSPSHSEKITTNGTCQKVLFINDSSSSNLTKRSPTRIGIMSRLVKSPHKIKRNNILLNALPINLSPSPIEPTNTNKLEVQSVDRSITFQPEINSNINHGHILAQQLPITSSDIINSMTIPPASSSSPTPL</sequence>
<dbReference type="InterPro" id="IPR050576">
    <property type="entry name" value="Cilia_flagella_integrity"/>
</dbReference>
<dbReference type="Gene3D" id="2.60.40.10">
    <property type="entry name" value="Immunoglobulins"/>
    <property type="match status" value="1"/>
</dbReference>
<name>A0A819YBL6_9BILA</name>
<keyword evidence="4" id="KW-0677">Repeat</keyword>
<dbReference type="InterPro" id="IPR032675">
    <property type="entry name" value="LRR_dom_sf"/>
</dbReference>
<evidence type="ECO:0000256" key="1">
    <source>
        <dbReference type="ARBA" id="ARBA00004300"/>
    </source>
</evidence>
<dbReference type="SMART" id="SM00365">
    <property type="entry name" value="LRR_SD22"/>
    <property type="match status" value="3"/>
</dbReference>
<dbReference type="SUPFAM" id="SSF49265">
    <property type="entry name" value="Fibronectin type III"/>
    <property type="match status" value="1"/>
</dbReference>
<evidence type="ECO:0000313" key="12">
    <source>
        <dbReference type="EMBL" id="CAF4154236.1"/>
    </source>
</evidence>
<dbReference type="Gene3D" id="3.80.10.10">
    <property type="entry name" value="Ribonuclease Inhibitor"/>
    <property type="match status" value="2"/>
</dbReference>
<dbReference type="PANTHER" id="PTHR45973:SF2">
    <property type="entry name" value="CENTROSOMAL PROTEIN OF 97 KDA"/>
    <property type="match status" value="1"/>
</dbReference>
<evidence type="ECO:0000256" key="2">
    <source>
        <dbReference type="ARBA" id="ARBA00022490"/>
    </source>
</evidence>
<dbReference type="Pfam" id="PF14580">
    <property type="entry name" value="LRR_9"/>
    <property type="match status" value="1"/>
</dbReference>
<dbReference type="SUPFAM" id="SSF52058">
    <property type="entry name" value="L domain-like"/>
    <property type="match status" value="1"/>
</dbReference>
<keyword evidence="3" id="KW-0433">Leucine-rich repeat</keyword>
<evidence type="ECO:0000256" key="8">
    <source>
        <dbReference type="ARBA" id="ARBA00068862"/>
    </source>
</evidence>
<dbReference type="PROSITE" id="PS51450">
    <property type="entry name" value="LRR"/>
    <property type="match status" value="5"/>
</dbReference>
<dbReference type="FunFam" id="3.80.10.10:FF:000165">
    <property type="entry name" value="Centrosomal protein of 97 kDa"/>
    <property type="match status" value="1"/>
</dbReference>
<evidence type="ECO:0000256" key="7">
    <source>
        <dbReference type="ARBA" id="ARBA00058656"/>
    </source>
</evidence>
<dbReference type="Proteomes" id="UP000663868">
    <property type="component" value="Unassembled WGS sequence"/>
</dbReference>
<organism evidence="12 13">
    <name type="scientific">Adineta steineri</name>
    <dbReference type="NCBI Taxonomy" id="433720"/>
    <lineage>
        <taxon>Eukaryota</taxon>
        <taxon>Metazoa</taxon>
        <taxon>Spiralia</taxon>
        <taxon>Gnathifera</taxon>
        <taxon>Rotifera</taxon>
        <taxon>Eurotatoria</taxon>
        <taxon>Bdelloidea</taxon>
        <taxon>Adinetida</taxon>
        <taxon>Adinetidae</taxon>
        <taxon>Adineta</taxon>
    </lineage>
</organism>
<keyword evidence="5" id="KW-0970">Cilium biogenesis/degradation</keyword>
<comment type="subcellular location">
    <subcellularLocation>
        <location evidence="1">Cytoplasm</location>
        <location evidence="1">Cytoskeleton</location>
        <location evidence="1">Microtubule organizing center</location>
        <location evidence="1">Centrosome</location>
    </subcellularLocation>
</comment>
<dbReference type="AlphaFoldDB" id="A0A819YBL6"/>
<dbReference type="InterPro" id="IPR036116">
    <property type="entry name" value="FN3_sf"/>
</dbReference>
<keyword evidence="2" id="KW-0963">Cytoplasm</keyword>
<dbReference type="GO" id="GO:0005813">
    <property type="term" value="C:centrosome"/>
    <property type="evidence" value="ECO:0007669"/>
    <property type="project" value="UniProtKB-SubCell"/>
</dbReference>
<dbReference type="GO" id="GO:0030030">
    <property type="term" value="P:cell projection organization"/>
    <property type="evidence" value="ECO:0007669"/>
    <property type="project" value="UniProtKB-KW"/>
</dbReference>
<dbReference type="EMBL" id="CAJOBB010006210">
    <property type="protein sequence ID" value="CAF4154236.1"/>
    <property type="molecule type" value="Genomic_DNA"/>
</dbReference>
<comment type="caution">
    <text evidence="12">The sequence shown here is derived from an EMBL/GenBank/DDBJ whole genome shotgun (WGS) entry which is preliminary data.</text>
</comment>
<feature type="region of interest" description="Disordered" evidence="10">
    <location>
        <begin position="854"/>
        <end position="930"/>
    </location>
</feature>
<keyword evidence="6" id="KW-0206">Cytoskeleton</keyword>
<feature type="compositionally biased region" description="Polar residues" evidence="10">
    <location>
        <begin position="901"/>
        <end position="930"/>
    </location>
</feature>
<dbReference type="InterPro" id="IPR003961">
    <property type="entry name" value="FN3_dom"/>
</dbReference>
<evidence type="ECO:0000256" key="4">
    <source>
        <dbReference type="ARBA" id="ARBA00022737"/>
    </source>
</evidence>
<evidence type="ECO:0000256" key="5">
    <source>
        <dbReference type="ARBA" id="ARBA00022794"/>
    </source>
</evidence>
<dbReference type="PROSITE" id="PS50853">
    <property type="entry name" value="FN3"/>
    <property type="match status" value="1"/>
</dbReference>
<dbReference type="CDD" id="cd00063">
    <property type="entry name" value="FN3"/>
    <property type="match status" value="1"/>
</dbReference>
<accession>A0A819YBL6</accession>
<evidence type="ECO:0000256" key="10">
    <source>
        <dbReference type="SAM" id="MobiDB-lite"/>
    </source>
</evidence>
<dbReference type="InterPro" id="IPR013783">
    <property type="entry name" value="Ig-like_fold"/>
</dbReference>
<feature type="compositionally biased region" description="Polar residues" evidence="10">
    <location>
        <begin position="784"/>
        <end position="802"/>
    </location>
</feature>
<reference evidence="12" key="1">
    <citation type="submission" date="2021-02" db="EMBL/GenBank/DDBJ databases">
        <authorList>
            <person name="Nowell W R."/>
        </authorList>
    </citation>
    <scope>NUCLEOTIDE SEQUENCE</scope>
</reference>
<feature type="domain" description="Fibronectin type-III" evidence="11">
    <location>
        <begin position="694"/>
        <end position="782"/>
    </location>
</feature>
<evidence type="ECO:0000256" key="3">
    <source>
        <dbReference type="ARBA" id="ARBA00022614"/>
    </source>
</evidence>
<evidence type="ECO:0000259" key="11">
    <source>
        <dbReference type="PROSITE" id="PS50853"/>
    </source>
</evidence>
<feature type="compositionally biased region" description="Polar residues" evidence="10">
    <location>
        <begin position="881"/>
        <end position="893"/>
    </location>
</feature>
<comment type="function">
    <text evidence="7">Acts as a key negative regulator of ciliogenesis in collaboration with CCP110 by capping the mother centriole thereby preventing cilia formation. Required for recruitment of CCP110 to the centrosome.</text>
</comment>
<dbReference type="PANTHER" id="PTHR45973">
    <property type="entry name" value="PROTEIN PHOSPHATASE 1 REGULATORY SUBUNIT SDS22-RELATED"/>
    <property type="match status" value="1"/>
</dbReference>
<dbReference type="InterPro" id="IPR001611">
    <property type="entry name" value="Leu-rich_rpt"/>
</dbReference>
<feature type="compositionally biased region" description="Polar residues" evidence="10">
    <location>
        <begin position="476"/>
        <end position="491"/>
    </location>
</feature>
<proteinExistence type="predicted"/>
<evidence type="ECO:0000313" key="13">
    <source>
        <dbReference type="Proteomes" id="UP000663868"/>
    </source>
</evidence>
<evidence type="ECO:0000256" key="9">
    <source>
        <dbReference type="ARBA" id="ARBA00076677"/>
    </source>
</evidence>
<feature type="region of interest" description="Disordered" evidence="10">
    <location>
        <begin position="466"/>
        <end position="491"/>
    </location>
</feature>
<feature type="compositionally biased region" description="Polar residues" evidence="10">
    <location>
        <begin position="406"/>
        <end position="416"/>
    </location>
</feature>
<feature type="region of interest" description="Disordered" evidence="10">
    <location>
        <begin position="343"/>
        <end position="366"/>
    </location>
</feature>
<feature type="region of interest" description="Disordered" evidence="10">
    <location>
        <begin position="401"/>
        <end position="446"/>
    </location>
</feature>